<feature type="compositionally biased region" description="Basic and acidic residues" evidence="6">
    <location>
        <begin position="306"/>
        <end position="331"/>
    </location>
</feature>
<gene>
    <name evidence="9" type="ORF">GTN30_10750</name>
</gene>
<evidence type="ECO:0000256" key="4">
    <source>
        <dbReference type="ARBA" id="ARBA00022729"/>
    </source>
</evidence>
<dbReference type="SUPFAM" id="SSF54106">
    <property type="entry name" value="LysM domain"/>
    <property type="match status" value="1"/>
</dbReference>
<reference evidence="9" key="1">
    <citation type="journal article" date="2020" name="Antimicrob. Agents Chemother.">
        <title>The novel macrolide resistance genes mef(D), msr(F) and msr(H) are present on resistance islands in Macrococcus canis, Macrococcus caseolyticus and Staphylococcus aureus.</title>
        <authorList>
            <person name="Schwendener S."/>
            <person name="Dona V."/>
            <person name="Perreten V."/>
        </authorList>
    </citation>
    <scope>NUCLEOTIDE SEQUENCE</scope>
    <source>
        <strain evidence="9">Epi0076A</strain>
    </source>
</reference>
<evidence type="ECO:0000256" key="2">
    <source>
        <dbReference type="ARBA" id="ARBA00022512"/>
    </source>
</evidence>
<keyword evidence="7" id="KW-0472">Membrane</keyword>
<dbReference type="SMART" id="SM00257">
    <property type="entry name" value="LysM"/>
    <property type="match status" value="1"/>
</dbReference>
<dbReference type="InterPro" id="IPR018392">
    <property type="entry name" value="LysM"/>
</dbReference>
<keyword evidence="7" id="KW-0812">Transmembrane</keyword>
<keyword evidence="4" id="KW-0732">Signal</keyword>
<feature type="domain" description="LysM" evidence="8">
    <location>
        <begin position="381"/>
        <end position="424"/>
    </location>
</feature>
<evidence type="ECO:0000256" key="5">
    <source>
        <dbReference type="ARBA" id="ARBA00023088"/>
    </source>
</evidence>
<organism evidence="9 10">
    <name type="scientific">Macrococcoides canis</name>
    <dbReference type="NCBI Taxonomy" id="1855823"/>
    <lineage>
        <taxon>Bacteria</taxon>
        <taxon>Bacillati</taxon>
        <taxon>Bacillota</taxon>
        <taxon>Bacilli</taxon>
        <taxon>Bacillales</taxon>
        <taxon>Staphylococcaceae</taxon>
        <taxon>Macrococcoides</taxon>
    </lineage>
</organism>
<dbReference type="Pfam" id="PF00746">
    <property type="entry name" value="Gram_pos_anchor"/>
    <property type="match status" value="1"/>
</dbReference>
<dbReference type="EMBL" id="CP047363">
    <property type="protein sequence ID" value="QIH79122.1"/>
    <property type="molecule type" value="Genomic_DNA"/>
</dbReference>
<evidence type="ECO:0000313" key="9">
    <source>
        <dbReference type="EMBL" id="QIH79122.1"/>
    </source>
</evidence>
<keyword evidence="3" id="KW-0964">Secreted</keyword>
<dbReference type="RefSeq" id="WP_164953842.1">
    <property type="nucleotide sequence ID" value="NZ_CP047363.1"/>
</dbReference>
<evidence type="ECO:0000259" key="8">
    <source>
        <dbReference type="PROSITE" id="PS51782"/>
    </source>
</evidence>
<keyword evidence="2" id="KW-0134">Cell wall</keyword>
<keyword evidence="5" id="KW-0572">Peptidoglycan-anchor</keyword>
<dbReference type="AlphaFoldDB" id="A0AAE7C0Q5"/>
<evidence type="ECO:0000256" key="1">
    <source>
        <dbReference type="ARBA" id="ARBA00004168"/>
    </source>
</evidence>
<feature type="transmembrane region" description="Helical" evidence="7">
    <location>
        <begin position="446"/>
        <end position="465"/>
    </location>
</feature>
<evidence type="ECO:0000256" key="6">
    <source>
        <dbReference type="SAM" id="MobiDB-lite"/>
    </source>
</evidence>
<keyword evidence="7" id="KW-1133">Transmembrane helix</keyword>
<dbReference type="NCBIfam" id="TIGR01167">
    <property type="entry name" value="LPXTG_anchor"/>
    <property type="match status" value="1"/>
</dbReference>
<evidence type="ECO:0000256" key="7">
    <source>
        <dbReference type="SAM" id="Phobius"/>
    </source>
</evidence>
<comment type="subcellular location">
    <subcellularLocation>
        <location evidence="1">Secreted</location>
        <location evidence="1">Cell wall</location>
        <topology evidence="1">Peptidoglycan-anchor</topology>
    </subcellularLocation>
</comment>
<sequence length="469" mass="51262">MKFKTGHIALSSVLLFGGIETMALDTAHAAQENSKSMITVSDEEGVVVKNATVTLLSGETPVASSTTDESGQAMFNNLQNDKTYHVEVNGARISNAYFRQGDNLYISVLREEVDQAKSAGATFTAHVINKSMQNVADQKVELYDITEGKVFYKAMTTDANGNVMFEGLPAARNFAVYVNGVNQGYTVRGVEGSKLENTFYVDAQGEGHYDAVTAPATVFVVDENDNPLAGQTIALYDGDVKVGEAMTLENGKLVFGDNLTVGTHYDIYLNGEKLPNKFVKSGDTVYVYSSPIVKEKPEAEVSEQNEVVHENKQESTPKEEVKENDKVIIPKDEDDENDNKKNQNEEVNEKNKDVTLKEERHIKDNMSKLNVGSNKEVAGMKTHVVKQGETISDIAVKHHSSIKQIMKDNNMSTQSVKPGDKIIVKDIAMQQKSEMKNLPLTGESKGLLAGFAGIILVVGVALVKLGRKN</sequence>
<dbReference type="SUPFAM" id="SSF49478">
    <property type="entry name" value="Cna protein B-type domain"/>
    <property type="match status" value="1"/>
</dbReference>
<accession>A0AAE7C0Q5</accession>
<feature type="compositionally biased region" description="Basic and acidic residues" evidence="6">
    <location>
        <begin position="338"/>
        <end position="356"/>
    </location>
</feature>
<dbReference type="Gene3D" id="2.60.40.10">
    <property type="entry name" value="Immunoglobulins"/>
    <property type="match status" value="1"/>
</dbReference>
<dbReference type="Pfam" id="PF01476">
    <property type="entry name" value="LysM"/>
    <property type="match status" value="1"/>
</dbReference>
<dbReference type="InterPro" id="IPR013783">
    <property type="entry name" value="Ig-like_fold"/>
</dbReference>
<dbReference type="CDD" id="cd00118">
    <property type="entry name" value="LysM"/>
    <property type="match status" value="1"/>
</dbReference>
<evidence type="ECO:0000256" key="3">
    <source>
        <dbReference type="ARBA" id="ARBA00022525"/>
    </source>
</evidence>
<proteinExistence type="predicted"/>
<dbReference type="InterPro" id="IPR036779">
    <property type="entry name" value="LysM_dom_sf"/>
</dbReference>
<dbReference type="Proteomes" id="UP000501122">
    <property type="component" value="Chromosome"/>
</dbReference>
<dbReference type="Gene3D" id="3.10.350.10">
    <property type="entry name" value="LysM domain"/>
    <property type="match status" value="1"/>
</dbReference>
<evidence type="ECO:0000313" key="10">
    <source>
        <dbReference type="Proteomes" id="UP000501122"/>
    </source>
</evidence>
<name>A0AAE7C0Q5_9STAP</name>
<feature type="region of interest" description="Disordered" evidence="6">
    <location>
        <begin position="297"/>
        <end position="356"/>
    </location>
</feature>
<dbReference type="InterPro" id="IPR019931">
    <property type="entry name" value="LPXTG_anchor"/>
</dbReference>
<dbReference type="PROSITE" id="PS51782">
    <property type="entry name" value="LYSM"/>
    <property type="match status" value="1"/>
</dbReference>
<protein>
    <submittedName>
        <fullName evidence="9">LysM peptidoglycan-binding domain-containing protein</fullName>
    </submittedName>
</protein>